<evidence type="ECO:0000256" key="4">
    <source>
        <dbReference type="ARBA" id="ARBA00022692"/>
    </source>
</evidence>
<comment type="caution">
    <text evidence="9">The sequence shown here is derived from an EMBL/GenBank/DDBJ whole genome shotgun (WGS) entry which is preliminary data.</text>
</comment>
<dbReference type="AlphaFoldDB" id="A0A510V7T9"/>
<dbReference type="Pfam" id="PF13727">
    <property type="entry name" value="CoA_binding_3"/>
    <property type="match status" value="1"/>
</dbReference>
<dbReference type="Proteomes" id="UP000321118">
    <property type="component" value="Unassembled WGS sequence"/>
</dbReference>
<evidence type="ECO:0000256" key="2">
    <source>
        <dbReference type="ARBA" id="ARBA00006464"/>
    </source>
</evidence>
<gene>
    <name evidence="9" type="primary">rfbP</name>
    <name evidence="9" type="ORF">CXY01_18500</name>
</gene>
<accession>A0A510V7T9</accession>
<dbReference type="EMBL" id="BJUB01000005">
    <property type="protein sequence ID" value="GEK21330.1"/>
    <property type="molecule type" value="Genomic_DNA"/>
</dbReference>
<dbReference type="PANTHER" id="PTHR30576:SF10">
    <property type="entry name" value="SLL5057 PROTEIN"/>
    <property type="match status" value="1"/>
</dbReference>
<organism evidence="9 10">
    <name type="scientific">Cellulomonas xylanilytica</name>
    <dbReference type="NCBI Taxonomy" id="233583"/>
    <lineage>
        <taxon>Bacteria</taxon>
        <taxon>Bacillati</taxon>
        <taxon>Actinomycetota</taxon>
        <taxon>Actinomycetes</taxon>
        <taxon>Micrococcales</taxon>
        <taxon>Cellulomonadaceae</taxon>
        <taxon>Cellulomonas</taxon>
    </lineage>
</organism>
<feature type="transmembrane region" description="Helical" evidence="7">
    <location>
        <begin position="281"/>
        <end position="305"/>
    </location>
</feature>
<evidence type="ECO:0000256" key="6">
    <source>
        <dbReference type="ARBA" id="ARBA00023136"/>
    </source>
</evidence>
<comment type="subcellular location">
    <subcellularLocation>
        <location evidence="1">Membrane</location>
        <topology evidence="1">Multi-pass membrane protein</topology>
    </subcellularLocation>
</comment>
<evidence type="ECO:0000313" key="10">
    <source>
        <dbReference type="Proteomes" id="UP000321118"/>
    </source>
</evidence>
<dbReference type="Gene3D" id="3.40.50.720">
    <property type="entry name" value="NAD(P)-binding Rossmann-like Domain"/>
    <property type="match status" value="1"/>
</dbReference>
<feature type="transmembrane region" description="Helical" evidence="7">
    <location>
        <begin position="85"/>
        <end position="106"/>
    </location>
</feature>
<feature type="domain" description="Bacterial sugar transferase" evidence="8">
    <location>
        <begin position="279"/>
        <end position="466"/>
    </location>
</feature>
<comment type="similarity">
    <text evidence="2">Belongs to the bacterial sugar transferase family.</text>
</comment>
<evidence type="ECO:0000256" key="7">
    <source>
        <dbReference type="SAM" id="Phobius"/>
    </source>
</evidence>
<dbReference type="Pfam" id="PF02397">
    <property type="entry name" value="Bac_transf"/>
    <property type="match status" value="1"/>
</dbReference>
<feature type="transmembrane region" description="Helical" evidence="7">
    <location>
        <begin position="49"/>
        <end position="73"/>
    </location>
</feature>
<keyword evidence="6 7" id="KW-0472">Membrane</keyword>
<keyword evidence="3 9" id="KW-0808">Transferase</keyword>
<keyword evidence="4 7" id="KW-0812">Transmembrane</keyword>
<dbReference type="InterPro" id="IPR003362">
    <property type="entry name" value="Bact_transf"/>
</dbReference>
<keyword evidence="5 7" id="KW-1133">Transmembrane helix</keyword>
<reference evidence="9 10" key="1">
    <citation type="submission" date="2019-07" db="EMBL/GenBank/DDBJ databases">
        <title>Whole genome shotgun sequence of Cellulomonas xylanilytica NBRC 101102.</title>
        <authorList>
            <person name="Hosoyama A."/>
            <person name="Uohara A."/>
            <person name="Ohji S."/>
            <person name="Ichikawa N."/>
        </authorList>
    </citation>
    <scope>NUCLEOTIDE SEQUENCE [LARGE SCALE GENOMIC DNA]</scope>
    <source>
        <strain evidence="9 10">NBRC 101102</strain>
    </source>
</reference>
<dbReference type="InterPro" id="IPR017475">
    <property type="entry name" value="EPS_sugar_tfrase"/>
</dbReference>
<name>A0A510V7T9_9CELL</name>
<evidence type="ECO:0000256" key="1">
    <source>
        <dbReference type="ARBA" id="ARBA00004141"/>
    </source>
</evidence>
<dbReference type="GO" id="GO:0016780">
    <property type="term" value="F:phosphotransferase activity, for other substituted phosphate groups"/>
    <property type="evidence" value="ECO:0007669"/>
    <property type="project" value="TreeGrafter"/>
</dbReference>
<evidence type="ECO:0000313" key="9">
    <source>
        <dbReference type="EMBL" id="GEK21330.1"/>
    </source>
</evidence>
<evidence type="ECO:0000259" key="8">
    <source>
        <dbReference type="Pfam" id="PF02397"/>
    </source>
</evidence>
<evidence type="ECO:0000256" key="5">
    <source>
        <dbReference type="ARBA" id="ARBA00022989"/>
    </source>
</evidence>
<dbReference type="NCBIfam" id="TIGR03025">
    <property type="entry name" value="EPS_sugtrans"/>
    <property type="match status" value="1"/>
</dbReference>
<dbReference type="PANTHER" id="PTHR30576">
    <property type="entry name" value="COLANIC BIOSYNTHESIS UDP-GLUCOSE LIPID CARRIER TRANSFERASE"/>
    <property type="match status" value="1"/>
</dbReference>
<protein>
    <submittedName>
        <fullName evidence="9">Exopolysaccharide biosynthesis polyprenyl glycosylphosphotransferase</fullName>
    </submittedName>
</protein>
<feature type="transmembrane region" description="Helical" evidence="7">
    <location>
        <begin position="21"/>
        <end position="43"/>
    </location>
</feature>
<keyword evidence="10" id="KW-1185">Reference proteome</keyword>
<feature type="transmembrane region" description="Helical" evidence="7">
    <location>
        <begin position="112"/>
        <end position="129"/>
    </location>
</feature>
<dbReference type="GO" id="GO:0016020">
    <property type="term" value="C:membrane"/>
    <property type="evidence" value="ECO:0007669"/>
    <property type="project" value="UniProtKB-SubCell"/>
</dbReference>
<dbReference type="RefSeq" id="WP_246125196.1">
    <property type="nucleotide sequence ID" value="NZ_BJUB01000005.1"/>
</dbReference>
<evidence type="ECO:0000256" key="3">
    <source>
        <dbReference type="ARBA" id="ARBA00022679"/>
    </source>
</evidence>
<proteinExistence type="inferred from homology"/>
<sequence>MRKTVRAAPTEHSSGWRVVSARYGLVAATSDAAIAMLVTGITLARSYDLVHSLVFGVVGAAVFVTLVAAFGGYRSRHVGDGPGEFQSLLRASVALVLGLMVLGYVFRVPVPRSLVLVALPLGTALCWMFRHVQRRWLHRWRQEGGAMMTTVVVGDEISAGRVIGDLALAPHHGYRVDGVCVPSLDGVRSVGGVPVLGAVADVVQIVADRQVDVVVVTGSYLSGAALRRLSWALERAGAHLVVAPDLIEVAAPRLTVHPTAGLSLLEVEVGSPRRRLVAKMFIDTTLAALALVVFAPVIAAAAAAVRLTSPGPAFYRQTRVGIDGRPFTMLKLRTMYQDADARRAALLGSSLGDGVLFKMAQDPRVTRVGRVLRRYSLDELPQLLNILRGDMALVGPRPPLLEEVEAYEDQVQRRLHVRPGLTGLWQVSGRSNLGWTESVQLDLRYVDNWSVTMDMLILWKTARAVLTGNGAY</sequence>